<dbReference type="Proteomes" id="UP001214996">
    <property type="component" value="Chromosome"/>
</dbReference>
<keyword evidence="1" id="KW-0175">Coiled coil</keyword>
<evidence type="ECO:0008006" key="5">
    <source>
        <dbReference type="Google" id="ProtNLM"/>
    </source>
</evidence>
<accession>A0AAX3MDC7</accession>
<feature type="transmembrane region" description="Helical" evidence="2">
    <location>
        <begin position="81"/>
        <end position="101"/>
    </location>
</feature>
<protein>
    <recommendedName>
        <fullName evidence="5">B box-type domain-containing protein</fullName>
    </recommendedName>
</protein>
<keyword evidence="2" id="KW-0472">Membrane</keyword>
<proteinExistence type="predicted"/>
<organism evidence="3 4">
    <name type="scientific">Fusobacterium nucleatum</name>
    <dbReference type="NCBI Taxonomy" id="851"/>
    <lineage>
        <taxon>Bacteria</taxon>
        <taxon>Fusobacteriati</taxon>
        <taxon>Fusobacteriota</taxon>
        <taxon>Fusobacteriia</taxon>
        <taxon>Fusobacteriales</taxon>
        <taxon>Fusobacteriaceae</taxon>
        <taxon>Fusobacterium</taxon>
    </lineage>
</organism>
<gene>
    <name evidence="3" type="ORF">PSR69_00960</name>
</gene>
<keyword evidence="2" id="KW-0812">Transmembrane</keyword>
<evidence type="ECO:0000256" key="2">
    <source>
        <dbReference type="SAM" id="Phobius"/>
    </source>
</evidence>
<keyword evidence="2" id="KW-1133">Transmembrane helix</keyword>
<feature type="coiled-coil region" evidence="1">
    <location>
        <begin position="223"/>
        <end position="305"/>
    </location>
</feature>
<evidence type="ECO:0000313" key="3">
    <source>
        <dbReference type="EMBL" id="WDA44196.1"/>
    </source>
</evidence>
<feature type="transmembrane region" description="Helical" evidence="2">
    <location>
        <begin position="116"/>
        <end position="135"/>
    </location>
</feature>
<sequence length="366" mass="42911">MECHYHPDVKAVTTCKKCGEPICKNCSIEMTGGDIWCYSCLKKREEERIKILKKFRIIAIIGVILWILVLFLNIKEHGTGGIIRGLIIGFLVACLPISYFYNSNLVESLEAAKTSVIIKFIVRFILGPFILVKAIKFYKFLEEGGKANERIEKELEEANTKDFCNFFDRDLIKLEDDVKEVEKTYDVEKLKSLKDDFIFIKESTEDGKMKKEGENGKIKDEVLKNYSERLEKIVEKIKALDKKHPSSISIYDKLPFQKVEKISQENNINKREKTKEEEEHIEIKKDLYIENIFDIENKIKKLEINYNIEDLEALKSDIRYRSIIIIGQLHKPNNSYGKMDDEVLEIFDERLKNLRERLETLESKYQ</sequence>
<evidence type="ECO:0000313" key="4">
    <source>
        <dbReference type="Proteomes" id="UP001214996"/>
    </source>
</evidence>
<dbReference type="EMBL" id="CP117525">
    <property type="protein sequence ID" value="WDA44196.1"/>
    <property type="molecule type" value="Genomic_DNA"/>
</dbReference>
<feature type="transmembrane region" description="Helical" evidence="2">
    <location>
        <begin position="55"/>
        <end position="74"/>
    </location>
</feature>
<dbReference type="AlphaFoldDB" id="A0AAX3MDC7"/>
<name>A0AAX3MDC7_FUSNU</name>
<evidence type="ECO:0000256" key="1">
    <source>
        <dbReference type="SAM" id="Coils"/>
    </source>
</evidence>
<dbReference type="RefSeq" id="WP_273833583.1">
    <property type="nucleotide sequence ID" value="NZ_CP117525.1"/>
</dbReference>
<reference evidence="3" key="1">
    <citation type="submission" date="2023-02" db="EMBL/GenBank/DDBJ databases">
        <title>Pan-genomic study of Fusobacterium nucleatum reveals the distribution of pathogenic genes and functional clusters at subspecies and strain levels.</title>
        <authorList>
            <person name="Feng Q."/>
            <person name="Sun T."/>
        </authorList>
    </citation>
    <scope>NUCLEOTIDE SEQUENCE</scope>
    <source>
        <strain evidence="3">FNV</strain>
    </source>
</reference>
<feature type="coiled-coil region" evidence="1">
    <location>
        <begin position="141"/>
        <end position="191"/>
    </location>
</feature>